<comment type="cofactor">
    <cofactor evidence="1">
        <name>Fe(2+)</name>
        <dbReference type="ChEBI" id="CHEBI:29033"/>
    </cofactor>
</comment>
<organism evidence="8 9">
    <name type="scientific">Mastigocoleus testarum BC008</name>
    <dbReference type="NCBI Taxonomy" id="371196"/>
    <lineage>
        <taxon>Bacteria</taxon>
        <taxon>Bacillati</taxon>
        <taxon>Cyanobacteriota</taxon>
        <taxon>Cyanophyceae</taxon>
        <taxon>Nostocales</taxon>
        <taxon>Hapalosiphonaceae</taxon>
        <taxon>Mastigocoleus</taxon>
    </lineage>
</organism>
<name>A0A0V7ZKA9_9CYAN</name>
<evidence type="ECO:0000256" key="5">
    <source>
        <dbReference type="SAM" id="Phobius"/>
    </source>
</evidence>
<comment type="similarity">
    <text evidence="2">Belongs to the fatty acid desaturase type 2 family.</text>
</comment>
<evidence type="ECO:0000256" key="4">
    <source>
        <dbReference type="SAM" id="MobiDB-lite"/>
    </source>
</evidence>
<dbReference type="EMBL" id="LMTZ01000129">
    <property type="protein sequence ID" value="KST63945.1"/>
    <property type="molecule type" value="Genomic_DNA"/>
</dbReference>
<keyword evidence="9" id="KW-1185">Reference proteome</keyword>
<proteinExistence type="inferred from homology"/>
<dbReference type="GO" id="GO:0016491">
    <property type="term" value="F:oxidoreductase activity"/>
    <property type="evidence" value="ECO:0007669"/>
    <property type="project" value="InterPro"/>
</dbReference>
<evidence type="ECO:0000256" key="2">
    <source>
        <dbReference type="ARBA" id="ARBA00008749"/>
    </source>
</evidence>
<keyword evidence="5" id="KW-0812">Transmembrane</keyword>
<dbReference type="Proteomes" id="UP000053372">
    <property type="component" value="Unassembled WGS sequence"/>
</dbReference>
<protein>
    <submittedName>
        <fullName evidence="8">Fatty acid desaturase</fullName>
    </submittedName>
</protein>
<dbReference type="CDD" id="cd03507">
    <property type="entry name" value="Delta12-FADS-like"/>
    <property type="match status" value="1"/>
</dbReference>
<feature type="region of interest" description="Disordered" evidence="4">
    <location>
        <begin position="1"/>
        <end position="20"/>
    </location>
</feature>
<evidence type="ECO:0000313" key="7">
    <source>
        <dbReference type="EMBL" id="KST63945.1"/>
    </source>
</evidence>
<evidence type="ECO:0000259" key="6">
    <source>
        <dbReference type="Pfam" id="PF00487"/>
    </source>
</evidence>
<dbReference type="RefSeq" id="WP_027844502.1">
    <property type="nucleotide sequence ID" value="NZ_LMTZ01000118.1"/>
</dbReference>
<comment type="caution">
    <text evidence="8">The sequence shown here is derived from an EMBL/GenBank/DDBJ whole genome shotgun (WGS) entry which is preliminary data.</text>
</comment>
<dbReference type="OrthoDB" id="9769653at2"/>
<keyword evidence="5" id="KW-0472">Membrane</keyword>
<sequence>MSSYSINLNPPPTNEPSQDGSKLPFTLGDVKAAIPPECFQPNLGKSLFFFGRDILTIGLLYALAYYIDSWWFFPVFWVMQGTMFWALFVVGHDCGHQSFSKSKWLNDFIGHLCHTPILVPYHGWRISHRTHHLNTGHIENDESWYPTTQSYYDEMGIIEKVGRYYVFLLAYPIYLFKRSPGKQGSHFLPSSPLFKDKEKWDVLTSTILWISMIALLGVLTYQWGWMWLLKYYAGPYIVFVMWLDLVTFLHHTEEDVPWYRGEDWTFLKGALSSVDRNYGFISHIHHDIGTHVAHHIFLNMPHYNLKKATAAIKPILGEYYHSSEKTIWRSAWDSCLSCHFVPDAGGKVYYTSPHQSQSSN</sequence>
<evidence type="ECO:0000256" key="1">
    <source>
        <dbReference type="ARBA" id="ARBA00001954"/>
    </source>
</evidence>
<keyword evidence="3" id="KW-0408">Iron</keyword>
<gene>
    <name evidence="7" type="ORF">BC008_39785</name>
    <name evidence="8" type="ORF">BC008_40760</name>
</gene>
<feature type="domain" description="Fatty acid desaturase" evidence="6">
    <location>
        <begin position="69"/>
        <end position="321"/>
    </location>
</feature>
<evidence type="ECO:0000256" key="3">
    <source>
        <dbReference type="ARBA" id="ARBA00023004"/>
    </source>
</evidence>
<dbReference type="PANTHER" id="PTHR32100">
    <property type="entry name" value="OMEGA-6 FATTY ACID DESATURASE, CHLOROPLASTIC"/>
    <property type="match status" value="1"/>
</dbReference>
<dbReference type="Pfam" id="PF00487">
    <property type="entry name" value="FA_desaturase"/>
    <property type="match status" value="1"/>
</dbReference>
<evidence type="ECO:0000313" key="8">
    <source>
        <dbReference type="EMBL" id="KST64655.1"/>
    </source>
</evidence>
<reference evidence="8 9" key="1">
    <citation type="journal article" date="2015" name="Genome Announc.">
        <title>Draft Genome of the Euendolithic (true boring) Cyanobacterium Mastigocoleus testarum strain BC008.</title>
        <authorList>
            <person name="Guida B.S."/>
            <person name="Garcia-Pichel F."/>
        </authorList>
    </citation>
    <scope>NUCLEOTIDE SEQUENCE [LARGE SCALE GENOMIC DNA]</scope>
    <source>
        <strain evidence="8 9">BC008</strain>
    </source>
</reference>
<keyword evidence="5" id="KW-1133">Transmembrane helix</keyword>
<dbReference type="AlphaFoldDB" id="A0A0V7ZKA9"/>
<dbReference type="InterPro" id="IPR012171">
    <property type="entry name" value="Fatty_acid_desaturase"/>
</dbReference>
<feature type="transmembrane region" description="Helical" evidence="5">
    <location>
        <begin position="202"/>
        <end position="225"/>
    </location>
</feature>
<dbReference type="InterPro" id="IPR005804">
    <property type="entry name" value="FA_desaturase_dom"/>
</dbReference>
<evidence type="ECO:0000313" key="9">
    <source>
        <dbReference type="Proteomes" id="UP000053372"/>
    </source>
</evidence>
<accession>A0A0V7ZKA9</accession>
<dbReference type="GO" id="GO:0006629">
    <property type="term" value="P:lipid metabolic process"/>
    <property type="evidence" value="ECO:0007669"/>
    <property type="project" value="InterPro"/>
</dbReference>
<dbReference type="EMBL" id="LMTZ01000118">
    <property type="protein sequence ID" value="KST64655.1"/>
    <property type="molecule type" value="Genomic_DNA"/>
</dbReference>